<name>A0A8S3AHS4_9BILA</name>
<protein>
    <submittedName>
        <fullName evidence="2">Uncharacterized protein</fullName>
    </submittedName>
</protein>
<comment type="caution">
    <text evidence="2">The sequence shown here is derived from an EMBL/GenBank/DDBJ whole genome shotgun (WGS) entry which is preliminary data.</text>
</comment>
<feature type="non-terminal residue" evidence="2">
    <location>
        <position position="31"/>
    </location>
</feature>
<dbReference type="AlphaFoldDB" id="A0A8S3AHS4"/>
<reference evidence="2" key="1">
    <citation type="submission" date="2021-02" db="EMBL/GenBank/DDBJ databases">
        <authorList>
            <person name="Nowell W R."/>
        </authorList>
    </citation>
    <scope>NUCLEOTIDE SEQUENCE</scope>
</reference>
<evidence type="ECO:0000313" key="3">
    <source>
        <dbReference type="Proteomes" id="UP000681720"/>
    </source>
</evidence>
<evidence type="ECO:0000313" key="2">
    <source>
        <dbReference type="EMBL" id="CAF4732189.1"/>
    </source>
</evidence>
<accession>A0A8S3AHS4</accession>
<dbReference type="Proteomes" id="UP000681720">
    <property type="component" value="Unassembled WGS sequence"/>
</dbReference>
<gene>
    <name evidence="2" type="ORF">GIL414_LOCUS44326</name>
</gene>
<feature type="region of interest" description="Disordered" evidence="1">
    <location>
        <begin position="1"/>
        <end position="31"/>
    </location>
</feature>
<organism evidence="2 3">
    <name type="scientific">Rotaria magnacalcarata</name>
    <dbReference type="NCBI Taxonomy" id="392030"/>
    <lineage>
        <taxon>Eukaryota</taxon>
        <taxon>Metazoa</taxon>
        <taxon>Spiralia</taxon>
        <taxon>Gnathifera</taxon>
        <taxon>Rotifera</taxon>
        <taxon>Eurotatoria</taxon>
        <taxon>Bdelloidea</taxon>
        <taxon>Philodinida</taxon>
        <taxon>Philodinidae</taxon>
        <taxon>Rotaria</taxon>
    </lineage>
</organism>
<evidence type="ECO:0000256" key="1">
    <source>
        <dbReference type="SAM" id="MobiDB-lite"/>
    </source>
</evidence>
<proteinExistence type="predicted"/>
<dbReference type="EMBL" id="CAJOBJ010133486">
    <property type="protein sequence ID" value="CAF4732189.1"/>
    <property type="molecule type" value="Genomic_DNA"/>
</dbReference>
<sequence length="31" mass="3360">MNNMEQSMAITDGQAAIVPTPANNNEEVKQL</sequence>